<comment type="catalytic activity">
    <reaction evidence="6">
        <text>a (3R)-hydroxyacyl-[ACP] + UDP-N-acetyl-alpha-D-glucosamine = a UDP-3-O-[(3R)-3-hydroxyacyl]-N-acetyl-alpha-D-glucosamine + holo-[ACP]</text>
        <dbReference type="Rhea" id="RHEA:67812"/>
        <dbReference type="Rhea" id="RHEA-COMP:9685"/>
        <dbReference type="Rhea" id="RHEA-COMP:9945"/>
        <dbReference type="ChEBI" id="CHEBI:57705"/>
        <dbReference type="ChEBI" id="CHEBI:64479"/>
        <dbReference type="ChEBI" id="CHEBI:78827"/>
        <dbReference type="ChEBI" id="CHEBI:173225"/>
        <dbReference type="EC" id="2.3.1.129"/>
    </reaction>
</comment>
<sequence length="287" mass="31059">MPARYLGIQHGSQGGRETGCQCRDHVYSEGTLIHPSALVDEDARIGEGVRIGPFSIIGPGVEIGDGCDIASHVVISRNTRLGKNNRVYQYASVGEDPQDKKYAGEETWLEIGDDNVIREFATINRGTAQDKGATRIGNDNLLMAYTHVAHDCVLGDHTILANAASLGGHVQIQDWAILGGFSMVHQFTRIGAHSFAAMGSAIGKDVPPFVMVSGSPAEPRGINAEGLKRRGFDATAIKLLKDAYRILYRSGIRLEEAQQKIEALCAGQSRLGILPEFLRNPARSIIR</sequence>
<dbReference type="InterPro" id="IPR037157">
    <property type="entry name" value="Acetyltransf_C_sf"/>
</dbReference>
<dbReference type="GO" id="GO:0016020">
    <property type="term" value="C:membrane"/>
    <property type="evidence" value="ECO:0007669"/>
    <property type="project" value="GOC"/>
</dbReference>
<evidence type="ECO:0000256" key="2">
    <source>
        <dbReference type="ARBA" id="ARBA00022556"/>
    </source>
</evidence>
<keyword evidence="4 6" id="KW-0443">Lipid metabolism</keyword>
<proteinExistence type="inferred from homology"/>
<dbReference type="NCBIfam" id="TIGR01852">
    <property type="entry name" value="lipid_A_lpxA"/>
    <property type="match status" value="1"/>
</dbReference>
<dbReference type="HAMAP" id="MF_00387">
    <property type="entry name" value="LpxA"/>
    <property type="match status" value="1"/>
</dbReference>
<dbReference type="GO" id="GO:0008780">
    <property type="term" value="F:acyl-[acyl-carrier-protein]-UDP-N-acetylglucosamine O-acyltransferase activity"/>
    <property type="evidence" value="ECO:0007669"/>
    <property type="project" value="UniProtKB-UniRule"/>
</dbReference>
<evidence type="ECO:0000259" key="7">
    <source>
        <dbReference type="Pfam" id="PF13720"/>
    </source>
</evidence>
<dbReference type="GO" id="GO:0005737">
    <property type="term" value="C:cytoplasm"/>
    <property type="evidence" value="ECO:0007669"/>
    <property type="project" value="UniProtKB-SubCell"/>
</dbReference>
<dbReference type="Gene3D" id="2.160.10.10">
    <property type="entry name" value="Hexapeptide repeat proteins"/>
    <property type="match status" value="1"/>
</dbReference>
<dbReference type="EC" id="2.3.1.129" evidence="6"/>
<evidence type="ECO:0000256" key="5">
    <source>
        <dbReference type="ARBA" id="ARBA00023315"/>
    </source>
</evidence>
<dbReference type="PANTHER" id="PTHR43480">
    <property type="entry name" value="ACYL-[ACYL-CARRIER-PROTEIN]--UDP-N-ACETYLGLUCOSAMINE O-ACYLTRANSFERASE"/>
    <property type="match status" value="1"/>
</dbReference>
<evidence type="ECO:0000256" key="3">
    <source>
        <dbReference type="ARBA" id="ARBA00022679"/>
    </source>
</evidence>
<dbReference type="PIRSF" id="PIRSF000456">
    <property type="entry name" value="UDP-GlcNAc_acltr"/>
    <property type="match status" value="1"/>
</dbReference>
<evidence type="ECO:0000313" key="8">
    <source>
        <dbReference type="EMBL" id="HEC07364.1"/>
    </source>
</evidence>
<dbReference type="InterPro" id="IPR011004">
    <property type="entry name" value="Trimer_LpxA-like_sf"/>
</dbReference>
<keyword evidence="3 6" id="KW-0808">Transferase</keyword>
<protein>
    <recommendedName>
        <fullName evidence="6">Acyl-[acyl-carrier-protein]--UDP-N-acetylglucosamine O-acyltransferase</fullName>
        <shortName evidence="6">UDP-N-acetylglucosamine acyltransferase</shortName>
        <ecNumber evidence="6">2.3.1.129</ecNumber>
    </recommendedName>
</protein>
<comment type="caution">
    <text evidence="8">The sequence shown here is derived from an EMBL/GenBank/DDBJ whole genome shotgun (WGS) entry which is preliminary data.</text>
</comment>
<dbReference type="Proteomes" id="UP000886339">
    <property type="component" value="Unassembled WGS sequence"/>
</dbReference>
<accession>A0A831RYI8</accession>
<dbReference type="SUPFAM" id="SSF51161">
    <property type="entry name" value="Trimeric LpxA-like enzymes"/>
    <property type="match status" value="1"/>
</dbReference>
<dbReference type="InterPro" id="IPR029098">
    <property type="entry name" value="Acetyltransf_C"/>
</dbReference>
<keyword evidence="6" id="KW-0963">Cytoplasm</keyword>
<keyword evidence="6" id="KW-0677">Repeat</keyword>
<comment type="subcellular location">
    <subcellularLocation>
        <location evidence="6">Cytoplasm</location>
    </subcellularLocation>
</comment>
<evidence type="ECO:0000256" key="6">
    <source>
        <dbReference type="HAMAP-Rule" id="MF_00387"/>
    </source>
</evidence>
<comment type="function">
    <text evidence="6">Involved in the biosynthesis of lipid A, a phosphorylated glycolipid that anchors the lipopolysaccharide to the outer membrane of the cell.</text>
</comment>
<evidence type="ECO:0000256" key="4">
    <source>
        <dbReference type="ARBA" id="ARBA00023098"/>
    </source>
</evidence>
<feature type="domain" description="UDP N-acetylglucosamine O-acyltransferase C-terminal" evidence="7">
    <location>
        <begin position="205"/>
        <end position="286"/>
    </location>
</feature>
<dbReference type="Pfam" id="PF00132">
    <property type="entry name" value="Hexapep"/>
    <property type="match status" value="2"/>
</dbReference>
<dbReference type="EMBL" id="DRLF01000378">
    <property type="protein sequence ID" value="HEC07364.1"/>
    <property type="molecule type" value="Genomic_DNA"/>
</dbReference>
<keyword evidence="5 6" id="KW-0012">Acyltransferase</keyword>
<evidence type="ECO:0000256" key="1">
    <source>
        <dbReference type="ARBA" id="ARBA00022516"/>
    </source>
</evidence>
<dbReference type="CDD" id="cd03351">
    <property type="entry name" value="LbH_UDP-GlcNAc_AT"/>
    <property type="match status" value="1"/>
</dbReference>
<dbReference type="UniPathway" id="UPA00359">
    <property type="reaction ID" value="UER00477"/>
</dbReference>
<keyword evidence="1 6" id="KW-0444">Lipid biosynthesis</keyword>
<name>A0A831RYI8_9GAMM</name>
<dbReference type="InterPro" id="IPR001451">
    <property type="entry name" value="Hexapep"/>
</dbReference>
<gene>
    <name evidence="6" type="primary">lpxA</name>
    <name evidence="8" type="ORF">ENJ12_10955</name>
</gene>
<dbReference type="Pfam" id="PF13720">
    <property type="entry name" value="Acetyltransf_11"/>
    <property type="match status" value="1"/>
</dbReference>
<dbReference type="NCBIfam" id="NF003657">
    <property type="entry name" value="PRK05289.1"/>
    <property type="match status" value="1"/>
</dbReference>
<comment type="subunit">
    <text evidence="6">Homotrimer.</text>
</comment>
<dbReference type="GO" id="GO:0009245">
    <property type="term" value="P:lipid A biosynthetic process"/>
    <property type="evidence" value="ECO:0007669"/>
    <property type="project" value="UniProtKB-UniRule"/>
</dbReference>
<organism evidence="8">
    <name type="scientific">Thiolapillus brandeum</name>
    <dbReference type="NCBI Taxonomy" id="1076588"/>
    <lineage>
        <taxon>Bacteria</taxon>
        <taxon>Pseudomonadati</taxon>
        <taxon>Pseudomonadota</taxon>
        <taxon>Gammaproteobacteria</taxon>
        <taxon>Chromatiales</taxon>
        <taxon>Sedimenticolaceae</taxon>
        <taxon>Thiolapillus</taxon>
    </lineage>
</organism>
<comment type="similarity">
    <text evidence="6">Belongs to the transferase hexapeptide repeat family. LpxA subfamily.</text>
</comment>
<dbReference type="Gene3D" id="1.20.1180.10">
    <property type="entry name" value="Udp N-acetylglucosamine O-acyltransferase, C-terminal domain"/>
    <property type="match status" value="1"/>
</dbReference>
<reference evidence="8" key="1">
    <citation type="journal article" date="2020" name="mSystems">
        <title>Genome- and Community-Level Interaction Insights into Carbon Utilization and Element Cycling Functions of Hydrothermarchaeota in Hydrothermal Sediment.</title>
        <authorList>
            <person name="Zhou Z."/>
            <person name="Liu Y."/>
            <person name="Xu W."/>
            <person name="Pan J."/>
            <person name="Luo Z.H."/>
            <person name="Li M."/>
        </authorList>
    </citation>
    <scope>NUCLEOTIDE SEQUENCE [LARGE SCALE GENOMIC DNA]</scope>
    <source>
        <strain evidence="8">HyVt-458</strain>
    </source>
</reference>
<dbReference type="AlphaFoldDB" id="A0A831RYI8"/>
<dbReference type="InterPro" id="IPR010137">
    <property type="entry name" value="Lipid_A_LpxA"/>
</dbReference>
<dbReference type="PANTHER" id="PTHR43480:SF1">
    <property type="entry name" value="ACYL-[ACYL-CARRIER-PROTEIN]--UDP-N-ACETYLGLUCOSAMINE O-ACYLTRANSFERASE, MITOCHONDRIAL-RELATED"/>
    <property type="match status" value="1"/>
</dbReference>
<comment type="pathway">
    <text evidence="6">Glycolipid biosynthesis; lipid IV(A) biosynthesis; lipid IV(A) from (3R)-3-hydroxytetradecanoyl-[acyl-carrier-protein] and UDP-N-acetyl-alpha-D-glucosamine: step 1/6.</text>
</comment>
<keyword evidence="2 6" id="KW-0441">Lipid A biosynthesis</keyword>